<keyword evidence="1" id="KW-0732">Signal</keyword>
<dbReference type="EMBL" id="GL832975">
    <property type="protein sequence ID" value="EGD76847.1"/>
    <property type="molecule type" value="Genomic_DNA"/>
</dbReference>
<evidence type="ECO:0000256" key="1">
    <source>
        <dbReference type="SAM" id="SignalP"/>
    </source>
</evidence>
<dbReference type="GeneID" id="16071780"/>
<dbReference type="PANTHER" id="PTHR21325:SF31">
    <property type="entry name" value="GH22081P-RELATED"/>
    <property type="match status" value="1"/>
</dbReference>
<dbReference type="KEGG" id="sre:PTSG_08194"/>
<dbReference type="GO" id="GO:0004620">
    <property type="term" value="F:phospholipase activity"/>
    <property type="evidence" value="ECO:0007669"/>
    <property type="project" value="InterPro"/>
</dbReference>
<dbReference type="eggNOG" id="KOG3670">
    <property type="taxonomic scope" value="Eukaryota"/>
</dbReference>
<sequence>MARRTAVFVFAAIVAVAVLSGSAAANFTCPPPGFSPFSCPSLERPPEPQDVLHLKPGNIAAVMALGDSITAGFAMQDGPLEYRGTVYSTGGDDGAFTIGNFLSHYNPDIKGRAKGETIPLTKAGKGLNFAVSEARVRDVPGQIQRLSAKLNSSEYADVKDKWKLLTIFIGANDICECKSMTADQFRTQLTEALTMVHQTFPKTFVNIMTIFNISNVWDVKKDRLYCQAAVPILHECSCLEANATNRQRMDDLGMAVNQVTREVAAKFAALKDPHFTVVVQPAVEDVALDKYPPSIVQDLLSDLDCFHPSLCTDQGFAVGVWNNMFTPPSQKKNNIDPLKPPKAYCPTANDYIQ</sequence>
<dbReference type="GO" id="GO:0006644">
    <property type="term" value="P:phospholipid metabolic process"/>
    <property type="evidence" value="ECO:0007669"/>
    <property type="project" value="TreeGrafter"/>
</dbReference>
<dbReference type="AlphaFoldDB" id="F2UI98"/>
<evidence type="ECO:0000313" key="3">
    <source>
        <dbReference type="Proteomes" id="UP000007799"/>
    </source>
</evidence>
<dbReference type="Gene3D" id="3.40.50.1110">
    <property type="entry name" value="SGNH hydrolase"/>
    <property type="match status" value="1"/>
</dbReference>
<evidence type="ECO:0000313" key="2">
    <source>
        <dbReference type="EMBL" id="EGD76847.1"/>
    </source>
</evidence>
<dbReference type="InterPro" id="IPR036514">
    <property type="entry name" value="SGNH_hydro_sf"/>
</dbReference>
<dbReference type="InParanoid" id="F2UI98"/>
<dbReference type="InterPro" id="IPR001087">
    <property type="entry name" value="GDSL"/>
</dbReference>
<protein>
    <submittedName>
        <fullName evidence="2">Uncharacterized protein</fullName>
    </submittedName>
</protein>
<gene>
    <name evidence="2" type="ORF">PTSG_08194</name>
</gene>
<keyword evidence="3" id="KW-1185">Reference proteome</keyword>
<dbReference type="RefSeq" id="XP_004991219.1">
    <property type="nucleotide sequence ID" value="XM_004991162.1"/>
</dbReference>
<dbReference type="OMA" id="HRVGCHC"/>
<dbReference type="STRING" id="946362.F2UI98"/>
<dbReference type="Pfam" id="PF00657">
    <property type="entry name" value="Lipase_GDSL"/>
    <property type="match status" value="1"/>
</dbReference>
<feature type="signal peptide" evidence="1">
    <location>
        <begin position="1"/>
        <end position="25"/>
    </location>
</feature>
<dbReference type="PANTHER" id="PTHR21325">
    <property type="entry name" value="PHOSPHOLIPASE B, PLB1"/>
    <property type="match status" value="1"/>
</dbReference>
<reference evidence="2" key="1">
    <citation type="submission" date="2009-08" db="EMBL/GenBank/DDBJ databases">
        <title>Annotation of Salpingoeca rosetta.</title>
        <authorList>
            <consortium name="The Broad Institute Genome Sequencing Platform"/>
            <person name="Russ C."/>
            <person name="Cuomo C."/>
            <person name="Burger G."/>
            <person name="Gray M.W."/>
            <person name="Holland P.W.H."/>
            <person name="King N."/>
            <person name="Lang F.B.F."/>
            <person name="Roger A.J."/>
            <person name="Ruiz-Trillo I."/>
            <person name="Young S.K."/>
            <person name="Zeng Q."/>
            <person name="Gargeya S."/>
            <person name="Alvarado L."/>
            <person name="Berlin A."/>
            <person name="Chapman S.B."/>
            <person name="Chen Z."/>
            <person name="Freedman E."/>
            <person name="Gellesch M."/>
            <person name="Goldberg J."/>
            <person name="Griggs A."/>
            <person name="Gujja S."/>
            <person name="Heilman E."/>
            <person name="Heiman D."/>
            <person name="Howarth C."/>
            <person name="Mehta T."/>
            <person name="Neiman D."/>
            <person name="Pearson M."/>
            <person name="Roberts A."/>
            <person name="Saif S."/>
            <person name="Shea T."/>
            <person name="Shenoy N."/>
            <person name="Sisk P."/>
            <person name="Stolte C."/>
            <person name="Sykes S."/>
            <person name="White J."/>
            <person name="Yandava C."/>
            <person name="Haas B."/>
            <person name="Nusbaum C."/>
            <person name="Birren B."/>
        </authorList>
    </citation>
    <scope>NUCLEOTIDE SEQUENCE [LARGE SCALE GENOMIC DNA]</scope>
    <source>
        <strain evidence="2">ATCC 50818</strain>
    </source>
</reference>
<accession>F2UI98</accession>
<dbReference type="OrthoDB" id="10265800at2759"/>
<dbReference type="SUPFAM" id="SSF52266">
    <property type="entry name" value="SGNH hydrolase"/>
    <property type="match status" value="1"/>
</dbReference>
<proteinExistence type="predicted"/>
<dbReference type="InterPro" id="IPR038885">
    <property type="entry name" value="PLB1"/>
</dbReference>
<dbReference type="Proteomes" id="UP000007799">
    <property type="component" value="Unassembled WGS sequence"/>
</dbReference>
<feature type="chain" id="PRO_5003291117" evidence="1">
    <location>
        <begin position="26"/>
        <end position="353"/>
    </location>
</feature>
<organism evidence="3">
    <name type="scientific">Salpingoeca rosetta (strain ATCC 50818 / BSB-021)</name>
    <dbReference type="NCBI Taxonomy" id="946362"/>
    <lineage>
        <taxon>Eukaryota</taxon>
        <taxon>Choanoflagellata</taxon>
        <taxon>Craspedida</taxon>
        <taxon>Salpingoecidae</taxon>
        <taxon>Salpingoeca</taxon>
    </lineage>
</organism>
<name>F2UI98_SALR5</name>